<keyword evidence="4" id="KW-1185">Reference proteome</keyword>
<reference evidence="2 3" key="1">
    <citation type="submission" date="2016-06" db="EMBL/GenBank/DDBJ databases">
        <authorList>
            <person name="Kjaerup R.B."/>
            <person name="Dalgaard T.S."/>
            <person name="Juul-Madsen H.R."/>
        </authorList>
    </citation>
    <scope>NUCLEOTIDE SEQUENCE [LARGE SCALE GENOMIC DNA]</scope>
    <source>
        <strain evidence="2 3">DSM 44871</strain>
    </source>
</reference>
<dbReference type="RefSeq" id="WP_091402941.1">
    <property type="nucleotide sequence ID" value="NZ_FMCR01000004.1"/>
</dbReference>
<sequence>MTSLETEAMRKAGQTISADAKSFADTVLPRIAALTLPRDAFPMFAWNLPDDYERVRQGVDDVAAALQKTMDSIGTALTTIATHYEEQERVRGENFTYQD</sequence>
<evidence type="ECO:0000313" key="4">
    <source>
        <dbReference type="Proteomes" id="UP000249334"/>
    </source>
</evidence>
<dbReference type="AlphaFoldDB" id="A0A1C4YLX4"/>
<dbReference type="Proteomes" id="UP000198864">
    <property type="component" value="Unassembled WGS sequence"/>
</dbReference>
<evidence type="ECO:0008006" key="5">
    <source>
        <dbReference type="Google" id="ProtNLM"/>
    </source>
</evidence>
<evidence type="ECO:0000313" key="1">
    <source>
        <dbReference type="EMBL" id="RAN97774.1"/>
    </source>
</evidence>
<organism evidence="2 3">
    <name type="scientific">Micromonospora saelicesensis</name>
    <dbReference type="NCBI Taxonomy" id="285676"/>
    <lineage>
        <taxon>Bacteria</taxon>
        <taxon>Bacillati</taxon>
        <taxon>Actinomycetota</taxon>
        <taxon>Actinomycetes</taxon>
        <taxon>Micromonosporales</taxon>
        <taxon>Micromonosporaceae</taxon>
        <taxon>Micromonospora</taxon>
    </lineage>
</organism>
<gene>
    <name evidence="2" type="ORF">GA0070561_4355</name>
    <name evidence="1" type="ORF">GAR05_03300</name>
</gene>
<dbReference type="STRING" id="285676.GA0070561_4355"/>
<dbReference type="EMBL" id="FMCR01000004">
    <property type="protein sequence ID" value="SCF21660.1"/>
    <property type="molecule type" value="Genomic_DNA"/>
</dbReference>
<accession>A0A1C4YLX4</accession>
<evidence type="ECO:0000313" key="3">
    <source>
        <dbReference type="Proteomes" id="UP000198864"/>
    </source>
</evidence>
<proteinExistence type="predicted"/>
<name>A0A1C4YLX4_9ACTN</name>
<reference evidence="1 4" key="2">
    <citation type="submission" date="2018-03" db="EMBL/GenBank/DDBJ databases">
        <title>Genomic framework for the identification of Micromonospora saelicesensis and Micromonospora noduli.</title>
        <authorList>
            <person name="Riesco R."/>
            <person name="Trujillo M.E."/>
        </authorList>
    </citation>
    <scope>NUCLEOTIDE SEQUENCE [LARGE SCALE GENOMIC DNA]</scope>
    <source>
        <strain evidence="1 4">GAR05</strain>
    </source>
</reference>
<dbReference type="Proteomes" id="UP000249334">
    <property type="component" value="Unassembled WGS sequence"/>
</dbReference>
<evidence type="ECO:0000313" key="2">
    <source>
        <dbReference type="EMBL" id="SCF21660.1"/>
    </source>
</evidence>
<dbReference type="EMBL" id="PXXW01000026">
    <property type="protein sequence ID" value="RAN97774.1"/>
    <property type="molecule type" value="Genomic_DNA"/>
</dbReference>
<protein>
    <recommendedName>
        <fullName evidence="5">Excreted virulence factor EspC, type VII ESX diderm</fullName>
    </recommendedName>
</protein>